<protein>
    <submittedName>
        <fullName evidence="1">Uncharacterized protein</fullName>
    </submittedName>
</protein>
<dbReference type="AlphaFoldDB" id="A0A099I294"/>
<evidence type="ECO:0000313" key="1">
    <source>
        <dbReference type="EMBL" id="KGJ50978.1"/>
    </source>
</evidence>
<sequence length="74" mass="8899">MKCITLIKWRKRENLMGKTLPQKERRKQDAWMDGVLKTPQELHTSCIYKELSPHKKDSWRHDIPPIMSNLLQGW</sequence>
<evidence type="ECO:0000313" key="2">
    <source>
        <dbReference type="Proteomes" id="UP000030008"/>
    </source>
</evidence>
<dbReference type="EMBL" id="JQIF01000362">
    <property type="protein sequence ID" value="KGJ50978.1"/>
    <property type="molecule type" value="Genomic_DNA"/>
</dbReference>
<name>A0A099I294_CLOIN</name>
<proteinExistence type="predicted"/>
<reference evidence="1 2" key="1">
    <citation type="submission" date="2014-08" db="EMBL/GenBank/DDBJ databases">
        <title>Clostridium innocuum, an unnegligible vancomycin-resistant pathogen causing extra-intestinal infections.</title>
        <authorList>
            <person name="Feng Y."/>
            <person name="Chiu C.-H."/>
        </authorList>
    </citation>
    <scope>NUCLEOTIDE SEQUENCE [LARGE SCALE GENOMIC DNA]</scope>
    <source>
        <strain evidence="1 2">AN88</strain>
    </source>
</reference>
<comment type="caution">
    <text evidence="1">The sequence shown here is derived from an EMBL/GenBank/DDBJ whole genome shotgun (WGS) entry which is preliminary data.</text>
</comment>
<gene>
    <name evidence="1" type="ORF">CIAN88_23835</name>
</gene>
<accession>A0A099I294</accession>
<dbReference type="Proteomes" id="UP000030008">
    <property type="component" value="Unassembled WGS sequence"/>
</dbReference>
<organism evidence="1 2">
    <name type="scientific">Clostridium innocuum</name>
    <dbReference type="NCBI Taxonomy" id="1522"/>
    <lineage>
        <taxon>Bacteria</taxon>
        <taxon>Bacillati</taxon>
        <taxon>Bacillota</taxon>
        <taxon>Clostridia</taxon>
        <taxon>Eubacteriales</taxon>
        <taxon>Clostridiaceae</taxon>
        <taxon>Clostridium</taxon>
    </lineage>
</organism>